<protein>
    <recommendedName>
        <fullName evidence="3">7-cyano-7-deazaguanine synthase</fullName>
    </recommendedName>
</protein>
<dbReference type="NCBIfam" id="NF041925">
    <property type="entry name" value="QatC"/>
    <property type="match status" value="1"/>
</dbReference>
<evidence type="ECO:0000313" key="2">
    <source>
        <dbReference type="Proteomes" id="UP000255024"/>
    </source>
</evidence>
<dbReference type="InterPro" id="IPR014729">
    <property type="entry name" value="Rossmann-like_a/b/a_fold"/>
</dbReference>
<gene>
    <name evidence="1" type="ORF">NCTC11179_00428</name>
</gene>
<dbReference type="Proteomes" id="UP000255024">
    <property type="component" value="Unassembled WGS sequence"/>
</dbReference>
<sequence length="433" mass="50845">MNEFIFKLNSDDVFAVKSTSVIEVDLISKEQYKHTFFKSMNRLYRMQNFFQNEALDLWYISLMIYYVDKKVSREGTFDNWTRQFKLYIPVLSPEKWNDNKKLLIEMITFLSGDLWEFEFRKRDLNSKEVHISKNLVNKYKNTKFNPDSYCMLSGGLDSFIGAIDLLKHSRNIGFVSHYGGGKGVKPYQEMVQELLRVEYGLRGDEFFNFHAAPIGGSEDTTRTRSFMFFSHAIILASCSQREIELYIPENGLISLNIPFTNTRLGSSSTRTTHPFYLNKLQELLDQLGITVKLKNPYQFLTKGEMLIQCSNDRFIKEFYKETMSCSHPDQVRWEKGSKEPIHCGTCLPCSIRRASILRAFKEDETLYNDPKFKKKKAKLEMKSFKIGMLNYSSLKDHFFTIQMSGRIDKDLEKYSDLYKRGMEEFNKFIKSIK</sequence>
<proteinExistence type="predicted"/>
<dbReference type="RefSeq" id="WP_147279617.1">
    <property type="nucleotide sequence ID" value="NZ_CP068107.1"/>
</dbReference>
<dbReference type="InterPro" id="IPR049676">
    <property type="entry name" value="QatC"/>
</dbReference>
<reference evidence="1 2" key="1">
    <citation type="submission" date="2018-06" db="EMBL/GenBank/DDBJ databases">
        <authorList>
            <consortium name="Pathogen Informatics"/>
            <person name="Doyle S."/>
        </authorList>
    </citation>
    <scope>NUCLEOTIDE SEQUENCE [LARGE SCALE GENOMIC DNA]</scope>
    <source>
        <strain evidence="1 2">NCTC11179</strain>
    </source>
</reference>
<evidence type="ECO:0000313" key="1">
    <source>
        <dbReference type="EMBL" id="STZ26901.1"/>
    </source>
</evidence>
<dbReference type="EMBL" id="UGQL01000001">
    <property type="protein sequence ID" value="STZ26901.1"/>
    <property type="molecule type" value="Genomic_DNA"/>
</dbReference>
<keyword evidence="2" id="KW-1185">Reference proteome</keyword>
<dbReference type="Gene3D" id="3.40.50.620">
    <property type="entry name" value="HUPs"/>
    <property type="match status" value="1"/>
</dbReference>
<evidence type="ECO:0008006" key="3">
    <source>
        <dbReference type="Google" id="ProtNLM"/>
    </source>
</evidence>
<organism evidence="1 2">
    <name type="scientific">Myroides odoratus</name>
    <name type="common">Flavobacterium odoratum</name>
    <dbReference type="NCBI Taxonomy" id="256"/>
    <lineage>
        <taxon>Bacteria</taxon>
        <taxon>Pseudomonadati</taxon>
        <taxon>Bacteroidota</taxon>
        <taxon>Flavobacteriia</taxon>
        <taxon>Flavobacteriales</taxon>
        <taxon>Flavobacteriaceae</taxon>
        <taxon>Myroides</taxon>
    </lineage>
</organism>
<accession>A0A378RKU6</accession>
<name>A0A378RKU6_MYROD</name>
<dbReference type="AlphaFoldDB" id="A0A378RKU6"/>